<evidence type="ECO:0000259" key="2">
    <source>
        <dbReference type="PROSITE" id="PS50110"/>
    </source>
</evidence>
<dbReference type="SMART" id="SM00448">
    <property type="entry name" value="REC"/>
    <property type="match status" value="1"/>
</dbReference>
<reference evidence="3 4" key="1">
    <citation type="submission" date="2018-07" db="EMBL/GenBank/DDBJ databases">
        <title>Dyadobacter roseus sp. nov., isolated from rose rhizosphere soil.</title>
        <authorList>
            <person name="Chen L."/>
        </authorList>
    </citation>
    <scope>NUCLEOTIDE SEQUENCE [LARGE SCALE GENOMIC DNA]</scope>
    <source>
        <strain evidence="3 4">RS19</strain>
    </source>
</reference>
<dbReference type="PANTHER" id="PTHR44520:SF2">
    <property type="entry name" value="RESPONSE REGULATOR RCP1"/>
    <property type="match status" value="1"/>
</dbReference>
<keyword evidence="4" id="KW-1185">Reference proteome</keyword>
<dbReference type="PANTHER" id="PTHR44520">
    <property type="entry name" value="RESPONSE REGULATOR RCP1-RELATED"/>
    <property type="match status" value="1"/>
</dbReference>
<evidence type="ECO:0000313" key="4">
    <source>
        <dbReference type="Proteomes" id="UP000256373"/>
    </source>
</evidence>
<sequence length="131" mass="15021">MDHLLDVILIDDSAFDLFIYEKLLQKSGLTRSVKTFNSAREALQYLIAEEERLPETLILLDLQMPDMNGFEFVDSYDNVSDRLKSKIKIYMLSSTIDSRDIERAKSSPNIIDLLSKPLDIPLLKDRLSIGL</sequence>
<evidence type="ECO:0000313" key="3">
    <source>
        <dbReference type="EMBL" id="REA62762.1"/>
    </source>
</evidence>
<dbReference type="Gene3D" id="3.40.50.2300">
    <property type="match status" value="1"/>
</dbReference>
<dbReference type="AlphaFoldDB" id="A0A3D8YE47"/>
<dbReference type="InterPro" id="IPR001789">
    <property type="entry name" value="Sig_transdc_resp-reg_receiver"/>
</dbReference>
<dbReference type="OrthoDB" id="1524091at2"/>
<organism evidence="3 4">
    <name type="scientific">Dyadobacter luteus</name>
    <dbReference type="NCBI Taxonomy" id="2259619"/>
    <lineage>
        <taxon>Bacteria</taxon>
        <taxon>Pseudomonadati</taxon>
        <taxon>Bacteroidota</taxon>
        <taxon>Cytophagia</taxon>
        <taxon>Cytophagales</taxon>
        <taxon>Spirosomataceae</taxon>
        <taxon>Dyadobacter</taxon>
    </lineage>
</organism>
<name>A0A3D8YE47_9BACT</name>
<dbReference type="SUPFAM" id="SSF52172">
    <property type="entry name" value="CheY-like"/>
    <property type="match status" value="1"/>
</dbReference>
<keyword evidence="1" id="KW-0597">Phosphoprotein</keyword>
<feature type="domain" description="Response regulatory" evidence="2">
    <location>
        <begin position="6"/>
        <end position="131"/>
    </location>
</feature>
<protein>
    <submittedName>
        <fullName evidence="3">Response regulator</fullName>
    </submittedName>
</protein>
<proteinExistence type="predicted"/>
<dbReference type="RefSeq" id="WP_115830059.1">
    <property type="nucleotide sequence ID" value="NZ_QNUL01000004.1"/>
</dbReference>
<dbReference type="GO" id="GO:0000160">
    <property type="term" value="P:phosphorelay signal transduction system"/>
    <property type="evidence" value="ECO:0007669"/>
    <property type="project" value="InterPro"/>
</dbReference>
<dbReference type="EMBL" id="QNUL01000004">
    <property type="protein sequence ID" value="REA62762.1"/>
    <property type="molecule type" value="Genomic_DNA"/>
</dbReference>
<dbReference type="InterPro" id="IPR052893">
    <property type="entry name" value="TCS_response_regulator"/>
</dbReference>
<dbReference type="Proteomes" id="UP000256373">
    <property type="component" value="Unassembled WGS sequence"/>
</dbReference>
<feature type="modified residue" description="4-aspartylphosphate" evidence="1">
    <location>
        <position position="61"/>
    </location>
</feature>
<evidence type="ECO:0000256" key="1">
    <source>
        <dbReference type="PROSITE-ProRule" id="PRU00169"/>
    </source>
</evidence>
<dbReference type="Pfam" id="PF00072">
    <property type="entry name" value="Response_reg"/>
    <property type="match status" value="1"/>
</dbReference>
<dbReference type="PROSITE" id="PS50110">
    <property type="entry name" value="RESPONSE_REGULATORY"/>
    <property type="match status" value="1"/>
</dbReference>
<gene>
    <name evidence="3" type="ORF">DSL64_07525</name>
</gene>
<accession>A0A3D8YE47</accession>
<comment type="caution">
    <text evidence="3">The sequence shown here is derived from an EMBL/GenBank/DDBJ whole genome shotgun (WGS) entry which is preliminary data.</text>
</comment>
<dbReference type="InterPro" id="IPR011006">
    <property type="entry name" value="CheY-like_superfamily"/>
</dbReference>